<accession>Q4S2M0</accession>
<dbReference type="PANTHER" id="PTHR10257">
    <property type="entry name" value="SERINE/THREONINE PROTEIN PHOSPHATASE 2A PP2A REGULATORY SUBUNIT B"/>
    <property type="match status" value="1"/>
</dbReference>
<dbReference type="FunFam" id="1.25.10.10:FF:000353">
    <property type="entry name" value="Serine/threonine-protein phosphatase 2A 56 kDa regulatory subunit"/>
    <property type="match status" value="1"/>
</dbReference>
<protein>
    <submittedName>
        <fullName evidence="3">(spotted green pufferfish) hypothetical protein</fullName>
    </submittedName>
</protein>
<dbReference type="GO" id="GO:0072542">
    <property type="term" value="F:protein phosphatase activator activity"/>
    <property type="evidence" value="ECO:0007669"/>
    <property type="project" value="TreeGrafter"/>
</dbReference>
<gene>
    <name evidence="3" type="ORF">GSTENG00025024001</name>
</gene>
<reference evidence="3" key="1">
    <citation type="journal article" date="2004" name="Nature">
        <title>Genome duplication in the teleost fish Tetraodon nigroviridis reveals the early vertebrate proto-karyotype.</title>
        <authorList>
            <person name="Jaillon O."/>
            <person name="Aury J.-M."/>
            <person name="Brunet F."/>
            <person name="Petit J.-L."/>
            <person name="Stange-Thomann N."/>
            <person name="Mauceli E."/>
            <person name="Bouneau L."/>
            <person name="Fischer C."/>
            <person name="Ozouf-Costaz C."/>
            <person name="Bernot A."/>
            <person name="Nicaud S."/>
            <person name="Jaffe D."/>
            <person name="Fisher S."/>
            <person name="Lutfalla G."/>
            <person name="Dossat C."/>
            <person name="Segurens B."/>
            <person name="Dasilva C."/>
            <person name="Salanoubat M."/>
            <person name="Levy M."/>
            <person name="Boudet N."/>
            <person name="Castellano S."/>
            <person name="Anthouard V."/>
            <person name="Jubin C."/>
            <person name="Castelli V."/>
            <person name="Katinka M."/>
            <person name="Vacherie B."/>
            <person name="Biemont C."/>
            <person name="Skalli Z."/>
            <person name="Cattolico L."/>
            <person name="Poulain J."/>
            <person name="De Berardinis V."/>
            <person name="Cruaud C."/>
            <person name="Duprat S."/>
            <person name="Brottier P."/>
            <person name="Coutanceau J.-P."/>
            <person name="Gouzy J."/>
            <person name="Parra G."/>
            <person name="Lardier G."/>
            <person name="Chapple C."/>
            <person name="McKernan K.J."/>
            <person name="McEwan P."/>
            <person name="Bosak S."/>
            <person name="Kellis M."/>
            <person name="Volff J.-N."/>
            <person name="Guigo R."/>
            <person name="Zody M.C."/>
            <person name="Mesirov J."/>
            <person name="Lindblad-Toh K."/>
            <person name="Birren B."/>
            <person name="Nusbaum C."/>
            <person name="Kahn D."/>
            <person name="Robinson-Rechavi M."/>
            <person name="Laudet V."/>
            <person name="Schachter V."/>
            <person name="Quetier F."/>
            <person name="Saurin W."/>
            <person name="Scarpelli C."/>
            <person name="Wincker P."/>
            <person name="Lander E.S."/>
            <person name="Weissenbach J."/>
            <person name="Roest Crollius H."/>
        </authorList>
    </citation>
    <scope>NUCLEOTIDE SEQUENCE [LARGE SCALE GENOMIC DNA]</scope>
</reference>
<dbReference type="GO" id="GO:0005829">
    <property type="term" value="C:cytosol"/>
    <property type="evidence" value="ECO:0007669"/>
    <property type="project" value="TreeGrafter"/>
</dbReference>
<dbReference type="SUPFAM" id="SSF48371">
    <property type="entry name" value="ARM repeat"/>
    <property type="match status" value="3"/>
</dbReference>
<feature type="compositionally biased region" description="Basic and acidic residues" evidence="2">
    <location>
        <begin position="480"/>
        <end position="495"/>
    </location>
</feature>
<dbReference type="Gene3D" id="1.25.10.10">
    <property type="entry name" value="Leucine-rich Repeat Variant"/>
    <property type="match status" value="1"/>
</dbReference>
<proteinExistence type="inferred from homology"/>
<reference evidence="3" key="2">
    <citation type="submission" date="2004-02" db="EMBL/GenBank/DDBJ databases">
        <authorList>
            <consortium name="Genoscope"/>
            <consortium name="Whitehead Institute Centre for Genome Research"/>
        </authorList>
    </citation>
    <scope>NUCLEOTIDE SEQUENCE</scope>
</reference>
<dbReference type="GO" id="GO:0007165">
    <property type="term" value="P:signal transduction"/>
    <property type="evidence" value="ECO:0007669"/>
    <property type="project" value="InterPro"/>
</dbReference>
<feature type="region of interest" description="Disordered" evidence="2">
    <location>
        <begin position="480"/>
        <end position="499"/>
    </location>
</feature>
<dbReference type="PANTHER" id="PTHR10257:SF89">
    <property type="entry name" value="SERINE_THREONINE-PROTEIN PHOSPHATASE 2A 56 KDA REGULATORY SUBUNIT DELTA ISOFORM"/>
    <property type="match status" value="1"/>
</dbReference>
<feature type="non-terminal residue" evidence="3">
    <location>
        <position position="1"/>
    </location>
</feature>
<comment type="caution">
    <text evidence="3">The sequence shown here is derived from an EMBL/GenBank/DDBJ whole genome shotgun (WGS) entry which is preliminary data.</text>
</comment>
<dbReference type="AlphaFoldDB" id="Q4S2M0"/>
<dbReference type="KEGG" id="tng:GSTEN00025024G001"/>
<dbReference type="GO" id="GO:0000159">
    <property type="term" value="C:protein phosphatase type 2A complex"/>
    <property type="evidence" value="ECO:0007669"/>
    <property type="project" value="InterPro"/>
</dbReference>
<sequence length="738" mass="84164">QSQQQQQSGSKRPSNSAPPPTQLNKIKYSGGPQLVKKERRQSSSRFSLTKNRELQKLPALKDAPLLEREDLFVQKLRQCCVLFDFISDPLSDLKYKEVKRAGLNEMVEYITHNSEVVTECIYPEAVVMFSVNLFRTLPPSSNPTGAEFDPEEDEPTLEAAWPHLQLVYEFFLRFLESPDFQPNIAKKYIDQKFVMSLLELFDSEDPRERDFLKTILHRIYGKFLGLRAYIRRQINNIFYRCGPGSRDQQRASKPVLPACPCPPTGSYTRRSITTELPSCWRYWAGNTLACGASVDRVRRQRPSDRPRLSHSIINGFALPLKEEHKMFLIRVLLPLHKVKSLSVYHPQLAYCVVQFLEKDSSLTEPQRGERRVASADLVGVVSGPQVIMGLLKFWPKTHSPKEVMFLNELEEILDVIEPSEFVKVQEPLFRQLAKCVSSPHFQVGAGRPGPEQGAPPAPEVMAGVCLAGGGESSVLLEQRVHHEPDQRQRRQDPPHHVPRPLQELQEPLEQVHTHTHTLFSLSIPPSAAVLPLPLALLPRLSPWSRTIHGLIYNALKLFMEMNQKLFDDCTQQYKAEKQKEKLKLKERDEVWHKIEELARQNPQVLSLTSCPSLLPLCSGLFSHLLSSPPIPHTLGVFLSFFQSKKLRPGLHPQEYVLYSDSSTTVNVYSMETETPTAEDIQLLKKTVESEASQGMKDLKKDKILMRRKSELPQDVYTIKALEAHKRAEEYLTANQEAL</sequence>
<feature type="region of interest" description="Disordered" evidence="2">
    <location>
        <begin position="1"/>
        <end position="48"/>
    </location>
</feature>
<dbReference type="InterPro" id="IPR011989">
    <property type="entry name" value="ARM-like"/>
</dbReference>
<organism evidence="3">
    <name type="scientific">Tetraodon nigroviridis</name>
    <name type="common">Spotted green pufferfish</name>
    <name type="synonym">Chelonodon nigroviridis</name>
    <dbReference type="NCBI Taxonomy" id="99883"/>
    <lineage>
        <taxon>Eukaryota</taxon>
        <taxon>Metazoa</taxon>
        <taxon>Chordata</taxon>
        <taxon>Craniata</taxon>
        <taxon>Vertebrata</taxon>
        <taxon>Euteleostomi</taxon>
        <taxon>Actinopterygii</taxon>
        <taxon>Neopterygii</taxon>
        <taxon>Teleostei</taxon>
        <taxon>Neoteleostei</taxon>
        <taxon>Acanthomorphata</taxon>
        <taxon>Eupercaria</taxon>
        <taxon>Tetraodontiformes</taxon>
        <taxon>Tetradontoidea</taxon>
        <taxon>Tetraodontidae</taxon>
        <taxon>Tetraodon</taxon>
    </lineage>
</organism>
<evidence type="ECO:0000256" key="1">
    <source>
        <dbReference type="ARBA" id="ARBA00009745"/>
    </source>
</evidence>
<dbReference type="GO" id="GO:0005634">
    <property type="term" value="C:nucleus"/>
    <property type="evidence" value="ECO:0007669"/>
    <property type="project" value="TreeGrafter"/>
</dbReference>
<dbReference type="PIRSF" id="PIRSF028043">
    <property type="entry name" value="PP2A_B56"/>
    <property type="match status" value="1"/>
</dbReference>
<evidence type="ECO:0000313" key="3">
    <source>
        <dbReference type="EMBL" id="CAG05112.1"/>
    </source>
</evidence>
<name>Q4S2M0_TETNG</name>
<dbReference type="EMBL" id="CAAE01014760">
    <property type="protein sequence ID" value="CAG05112.1"/>
    <property type="molecule type" value="Genomic_DNA"/>
</dbReference>
<feature type="region of interest" description="Disordered" evidence="2">
    <location>
        <begin position="443"/>
        <end position="463"/>
    </location>
</feature>
<comment type="similarity">
    <text evidence="1">Belongs to the phosphatase 2A regulatory subunit B56 family.</text>
</comment>
<evidence type="ECO:0000256" key="2">
    <source>
        <dbReference type="SAM" id="MobiDB-lite"/>
    </source>
</evidence>
<dbReference type="Pfam" id="PF01603">
    <property type="entry name" value="B56"/>
    <property type="match status" value="4"/>
</dbReference>
<dbReference type="InterPro" id="IPR002554">
    <property type="entry name" value="PP2A_B56"/>
</dbReference>
<dbReference type="OrthoDB" id="10264446at2759"/>
<dbReference type="InterPro" id="IPR016024">
    <property type="entry name" value="ARM-type_fold"/>
</dbReference>